<dbReference type="Proteomes" id="UP000813018">
    <property type="component" value="Unassembled WGS sequence"/>
</dbReference>
<evidence type="ECO:0000313" key="1">
    <source>
        <dbReference type="EMBL" id="MBW7469132.1"/>
    </source>
</evidence>
<name>A0ABS7CZ75_9BACT</name>
<reference evidence="1 2" key="1">
    <citation type="journal article" date="2016" name="Int. J. Syst. Evol. Microbiol.">
        <title>Pontibacter aydingkolensis sp. nov., isolated from soil of a salt lake.</title>
        <authorList>
            <person name="Osman G."/>
            <person name="Zhang T."/>
            <person name="Lou K."/>
            <person name="Gao Y."/>
            <person name="Chang W."/>
            <person name="Lin Q."/>
            <person name="Yang H.M."/>
            <person name="Huo X.D."/>
            <person name="Wang N."/>
        </authorList>
    </citation>
    <scope>NUCLEOTIDE SEQUENCE [LARGE SCALE GENOMIC DNA]</scope>
    <source>
        <strain evidence="1 2">KACC 19255</strain>
    </source>
</reference>
<proteinExistence type="predicted"/>
<accession>A0ABS7CZ75</accession>
<gene>
    <name evidence="1" type="ORF">K0O23_18820</name>
</gene>
<comment type="caution">
    <text evidence="1">The sequence shown here is derived from an EMBL/GenBank/DDBJ whole genome shotgun (WGS) entry which is preliminary data.</text>
</comment>
<organism evidence="1 2">
    <name type="scientific">Pontibacter aydingkolensis</name>
    <dbReference type="NCBI Taxonomy" id="1911536"/>
    <lineage>
        <taxon>Bacteria</taxon>
        <taxon>Pseudomonadati</taxon>
        <taxon>Bacteroidota</taxon>
        <taxon>Cytophagia</taxon>
        <taxon>Cytophagales</taxon>
        <taxon>Hymenobacteraceae</taxon>
        <taxon>Pontibacter</taxon>
    </lineage>
</organism>
<dbReference type="RefSeq" id="WP_219879003.1">
    <property type="nucleotide sequence ID" value="NZ_JAHYXK010000027.1"/>
</dbReference>
<dbReference type="EMBL" id="JAHYXK010000027">
    <property type="protein sequence ID" value="MBW7469132.1"/>
    <property type="molecule type" value="Genomic_DNA"/>
</dbReference>
<keyword evidence="2" id="KW-1185">Reference proteome</keyword>
<protein>
    <submittedName>
        <fullName evidence="1">Uncharacterized protein</fullName>
    </submittedName>
</protein>
<evidence type="ECO:0000313" key="2">
    <source>
        <dbReference type="Proteomes" id="UP000813018"/>
    </source>
</evidence>
<sequence>MSKKPAKEILFKELTSLAVDIIVVDIQKNSVLKREVSGLYFKEYSVGQEQEYDSYLNKLYKAFFNEINAELAEVRNPVIFLETLNDKVREVEVSFSATLEIEEEKINDYPIPISLDAKDFFNDMAAIQEGYISKVSSFIEQKLQQLSPKESSESIEINNGGLTLDFNLGRNEVVALFLLLQDAGVINNKSVAKFLNTYVKWREFDGNDKPVYNRVTDASNPIWKLKNNDVETDDIITKLKGKINTANIKRKEN</sequence>